<dbReference type="AlphaFoldDB" id="A0A0E0RE47"/>
<name>A0A0E0RE47_ORYRU</name>
<dbReference type="Proteomes" id="UP000008022">
    <property type="component" value="Unassembled WGS sequence"/>
</dbReference>
<protein>
    <submittedName>
        <fullName evidence="2">Uncharacterized protein</fullName>
    </submittedName>
</protein>
<reference evidence="2" key="2">
    <citation type="submission" date="2015-06" db="UniProtKB">
        <authorList>
            <consortium name="EnsemblPlants"/>
        </authorList>
    </citation>
    <scope>IDENTIFICATION</scope>
</reference>
<feature type="region of interest" description="Disordered" evidence="1">
    <location>
        <begin position="28"/>
        <end position="52"/>
    </location>
</feature>
<dbReference type="HOGENOM" id="CLU_1301433_0_0_1"/>
<reference evidence="3" key="1">
    <citation type="submission" date="2013-06" db="EMBL/GenBank/DDBJ databases">
        <authorList>
            <person name="Zhao Q."/>
        </authorList>
    </citation>
    <scope>NUCLEOTIDE SEQUENCE</scope>
    <source>
        <strain evidence="3">cv. W1943</strain>
    </source>
</reference>
<accession>A0A0E0RE47</accession>
<evidence type="ECO:0000313" key="2">
    <source>
        <dbReference type="EnsemblPlants" id="ORUFI12G04320.1"/>
    </source>
</evidence>
<proteinExistence type="predicted"/>
<dbReference type="OMA" id="KCRGSKA"/>
<evidence type="ECO:0000256" key="1">
    <source>
        <dbReference type="SAM" id="MobiDB-lite"/>
    </source>
</evidence>
<keyword evidence="3" id="KW-1185">Reference proteome</keyword>
<sequence>MERLLTKEIPKTSKWRENISSAEISSKAKKVGKPYNAMTNTSSKLSKKNARPMCSEDLLRDGKDGGLRISDECSEHSTTDCVNQIKLVKRKLVGCSQGRIPNALGREEDDVGNVESTRGRKGQMGKKHKTNLDVRKDSRHLASNDSILEKKCRGSKANEDGQDSRLVKNGISGVSIPTILEAIKGHCSLPINEPIWRYNILFRLKIVCGPFL</sequence>
<dbReference type="EnsemblPlants" id="ORUFI12G04320.1">
    <property type="protein sequence ID" value="ORUFI12G04320.1"/>
    <property type="gene ID" value="ORUFI12G04320"/>
</dbReference>
<dbReference type="Gramene" id="ORUFI12G04320.1">
    <property type="protein sequence ID" value="ORUFI12G04320.1"/>
    <property type="gene ID" value="ORUFI12G04320"/>
</dbReference>
<evidence type="ECO:0000313" key="3">
    <source>
        <dbReference type="Proteomes" id="UP000008022"/>
    </source>
</evidence>
<organism evidence="2 3">
    <name type="scientific">Oryza rufipogon</name>
    <name type="common">Brownbeard rice</name>
    <name type="synonym">Asian wild rice</name>
    <dbReference type="NCBI Taxonomy" id="4529"/>
    <lineage>
        <taxon>Eukaryota</taxon>
        <taxon>Viridiplantae</taxon>
        <taxon>Streptophyta</taxon>
        <taxon>Embryophyta</taxon>
        <taxon>Tracheophyta</taxon>
        <taxon>Spermatophyta</taxon>
        <taxon>Magnoliopsida</taxon>
        <taxon>Liliopsida</taxon>
        <taxon>Poales</taxon>
        <taxon>Poaceae</taxon>
        <taxon>BOP clade</taxon>
        <taxon>Oryzoideae</taxon>
        <taxon>Oryzeae</taxon>
        <taxon>Oryzinae</taxon>
        <taxon>Oryza</taxon>
    </lineage>
</organism>